<dbReference type="InterPro" id="IPR013538">
    <property type="entry name" value="ASHA1/2-like_C"/>
</dbReference>
<dbReference type="RefSeq" id="WP_091803196.1">
    <property type="nucleotide sequence ID" value="NZ_CP016353.1"/>
</dbReference>
<organism evidence="3 4">
    <name type="scientific">Prauserella marina</name>
    <dbReference type="NCBI Taxonomy" id="530584"/>
    <lineage>
        <taxon>Bacteria</taxon>
        <taxon>Bacillati</taxon>
        <taxon>Actinomycetota</taxon>
        <taxon>Actinomycetes</taxon>
        <taxon>Pseudonocardiales</taxon>
        <taxon>Pseudonocardiaceae</taxon>
        <taxon>Prauserella</taxon>
    </lineage>
</organism>
<dbReference type="Proteomes" id="UP000199494">
    <property type="component" value="Unassembled WGS sequence"/>
</dbReference>
<dbReference type="AlphaFoldDB" id="A0A222VWI3"/>
<dbReference type="OrthoDB" id="8117292at2"/>
<evidence type="ECO:0000256" key="1">
    <source>
        <dbReference type="ARBA" id="ARBA00006817"/>
    </source>
</evidence>
<dbReference type="InterPro" id="IPR023393">
    <property type="entry name" value="START-like_dom_sf"/>
</dbReference>
<dbReference type="STRING" id="530584.SAMN05421630_104256"/>
<evidence type="ECO:0000259" key="2">
    <source>
        <dbReference type="Pfam" id="PF08327"/>
    </source>
</evidence>
<accession>A0A222VWI3</accession>
<gene>
    <name evidence="3" type="ORF">SAMN05421630_104256</name>
</gene>
<keyword evidence="4" id="KW-1185">Reference proteome</keyword>
<dbReference type="Pfam" id="PF08327">
    <property type="entry name" value="AHSA1"/>
    <property type="match status" value="1"/>
</dbReference>
<evidence type="ECO:0000313" key="3">
    <source>
        <dbReference type="EMBL" id="SDC87868.1"/>
    </source>
</evidence>
<comment type="similarity">
    <text evidence="1">Belongs to the AHA1 family.</text>
</comment>
<dbReference type="EMBL" id="FMZE01000004">
    <property type="protein sequence ID" value="SDC87868.1"/>
    <property type="molecule type" value="Genomic_DNA"/>
</dbReference>
<dbReference type="SUPFAM" id="SSF55961">
    <property type="entry name" value="Bet v1-like"/>
    <property type="match status" value="1"/>
</dbReference>
<protein>
    <submittedName>
        <fullName evidence="3">Uncharacterized conserved protein YndB, AHSA1/START domain</fullName>
    </submittedName>
</protein>
<name>A0A222VWI3_9PSEU</name>
<evidence type="ECO:0000313" key="4">
    <source>
        <dbReference type="Proteomes" id="UP000199494"/>
    </source>
</evidence>
<proteinExistence type="inferred from homology"/>
<feature type="domain" description="Activator of Hsp90 ATPase homologue 1/2-like C-terminal" evidence="2">
    <location>
        <begin position="36"/>
        <end position="148"/>
    </location>
</feature>
<dbReference type="Gene3D" id="3.30.530.20">
    <property type="match status" value="1"/>
</dbReference>
<sequence>MTDKPDNAEVVRRAVGTRPLADGLGRVLSISRVYDTDIDDLWEACTDPARLRRWFLPVTGELRLGGRYHLEGNASGTVERCDPPNGFSATWEYDGTSWIDVALTTESEGRTRFDLVHIAPETEHWEQYGPGAAGIGWDISLLRLAVHLSGSEVEPEEEWAATEGGRRFMLEAGDSWCEADVVAGTDPAVAEAAAERTKAAYAGS</sequence>
<dbReference type="CDD" id="cd08899">
    <property type="entry name" value="SRPBCC_CalC_Aha1-like_6"/>
    <property type="match status" value="1"/>
</dbReference>
<reference evidence="3 4" key="1">
    <citation type="submission" date="2016-10" db="EMBL/GenBank/DDBJ databases">
        <authorList>
            <person name="de Groot N.N."/>
        </authorList>
    </citation>
    <scope>NUCLEOTIDE SEQUENCE [LARGE SCALE GENOMIC DNA]</scope>
    <source>
        <strain evidence="3 4">CGMCC 4.5506</strain>
    </source>
</reference>
<dbReference type="KEGG" id="pmad:BAY61_28395"/>